<comment type="similarity">
    <text evidence="3">Belongs to the ATG2 family.</text>
</comment>
<reference evidence="14 15" key="1">
    <citation type="submission" date="2015-01" db="EMBL/GenBank/DDBJ databases">
        <title>The Genome Sequence of Ochroconis gallopava CBS43764.</title>
        <authorList>
            <consortium name="The Broad Institute Genomics Platform"/>
            <person name="Cuomo C."/>
            <person name="de Hoog S."/>
            <person name="Gorbushina A."/>
            <person name="Stielow B."/>
            <person name="Teixiera M."/>
            <person name="Abouelleil A."/>
            <person name="Chapman S.B."/>
            <person name="Priest M."/>
            <person name="Young S.K."/>
            <person name="Wortman J."/>
            <person name="Nusbaum C."/>
            <person name="Birren B."/>
        </authorList>
    </citation>
    <scope>NUCLEOTIDE SEQUENCE [LARGE SCALE GENOMIC DNA]</scope>
    <source>
        <strain evidence="14 15">CBS 43764</strain>
    </source>
</reference>
<gene>
    <name evidence="14" type="ORF">PV09_00920</name>
</gene>
<evidence type="ECO:0000256" key="8">
    <source>
        <dbReference type="ARBA" id="ARBA00023055"/>
    </source>
</evidence>
<keyword evidence="8" id="KW-0445">Lipid transport</keyword>
<comment type="catalytic activity">
    <reaction evidence="10">
        <text>a 1,2-diacyl-sn-glycero-3-phospho-L-serine(in) = a 1,2-diacyl-sn-glycero-3-phospho-L-serine(out)</text>
        <dbReference type="Rhea" id="RHEA:38663"/>
        <dbReference type="ChEBI" id="CHEBI:57262"/>
    </reaction>
</comment>
<feature type="compositionally biased region" description="Polar residues" evidence="13">
    <location>
        <begin position="506"/>
        <end position="520"/>
    </location>
</feature>
<dbReference type="GO" id="GO:0034727">
    <property type="term" value="P:piecemeal microautophagy of the nucleus"/>
    <property type="evidence" value="ECO:0007669"/>
    <property type="project" value="TreeGrafter"/>
</dbReference>
<feature type="region of interest" description="Disordered" evidence="13">
    <location>
        <begin position="460"/>
        <end position="546"/>
    </location>
</feature>
<evidence type="ECO:0000256" key="5">
    <source>
        <dbReference type="ARBA" id="ARBA00022448"/>
    </source>
</evidence>
<dbReference type="GO" id="GO:0006869">
    <property type="term" value="P:lipid transport"/>
    <property type="evidence" value="ECO:0007669"/>
    <property type="project" value="UniProtKB-KW"/>
</dbReference>
<protein>
    <recommendedName>
        <fullName evidence="4">Autophagy-related protein 2</fullName>
    </recommendedName>
</protein>
<proteinExistence type="inferred from homology"/>
<name>A0A0D1Z7W8_9PEZI</name>
<keyword evidence="6" id="KW-0256">Endoplasmic reticulum</keyword>
<keyword evidence="9" id="KW-0472">Membrane</keyword>
<evidence type="ECO:0000256" key="9">
    <source>
        <dbReference type="ARBA" id="ARBA00023136"/>
    </source>
</evidence>
<dbReference type="Pfam" id="PF13329">
    <property type="entry name" value="ATG2_CAD"/>
    <property type="match status" value="1"/>
</dbReference>
<dbReference type="InterPro" id="IPR026849">
    <property type="entry name" value="ATG2"/>
</dbReference>
<dbReference type="GO" id="GO:0032266">
    <property type="term" value="F:phosphatidylinositol-3-phosphate binding"/>
    <property type="evidence" value="ECO:0007669"/>
    <property type="project" value="TreeGrafter"/>
</dbReference>
<feature type="region of interest" description="Disordered" evidence="13">
    <location>
        <begin position="357"/>
        <end position="396"/>
    </location>
</feature>
<dbReference type="FunCoup" id="A0A0D1Z7W8">
    <property type="interactions" value="42"/>
</dbReference>
<evidence type="ECO:0000256" key="6">
    <source>
        <dbReference type="ARBA" id="ARBA00022824"/>
    </source>
</evidence>
<keyword evidence="5" id="KW-0813">Transport</keyword>
<evidence type="ECO:0000256" key="12">
    <source>
        <dbReference type="ARBA" id="ARBA00024631"/>
    </source>
</evidence>
<feature type="region of interest" description="Disordered" evidence="13">
    <location>
        <begin position="328"/>
        <end position="347"/>
    </location>
</feature>
<dbReference type="PANTHER" id="PTHR13190">
    <property type="entry name" value="AUTOPHAGY-RELATED 2, ISOFORM A"/>
    <property type="match status" value="1"/>
</dbReference>
<dbReference type="Proteomes" id="UP000053259">
    <property type="component" value="Unassembled WGS sequence"/>
</dbReference>
<dbReference type="GO" id="GO:0005789">
    <property type="term" value="C:endoplasmic reticulum membrane"/>
    <property type="evidence" value="ECO:0007669"/>
    <property type="project" value="UniProtKB-SubCell"/>
</dbReference>
<keyword evidence="7" id="KW-0072">Autophagy</keyword>
<comment type="catalytic activity">
    <reaction evidence="12">
        <text>a 1,2-diacyl-sn-glycero-3-phosphocholine(in) = a 1,2-diacyl-sn-glycero-3-phosphocholine(out)</text>
        <dbReference type="Rhea" id="RHEA:38571"/>
        <dbReference type="ChEBI" id="CHEBI:57643"/>
    </reaction>
</comment>
<feature type="compositionally biased region" description="Basic and acidic residues" evidence="13">
    <location>
        <begin position="373"/>
        <end position="393"/>
    </location>
</feature>
<dbReference type="EMBL" id="KN847530">
    <property type="protein sequence ID" value="KIW09027.1"/>
    <property type="molecule type" value="Genomic_DNA"/>
</dbReference>
<dbReference type="GO" id="GO:0034045">
    <property type="term" value="C:phagophore assembly site membrane"/>
    <property type="evidence" value="ECO:0007669"/>
    <property type="project" value="UniProtKB-SubCell"/>
</dbReference>
<dbReference type="GO" id="GO:0061723">
    <property type="term" value="P:glycophagy"/>
    <property type="evidence" value="ECO:0007669"/>
    <property type="project" value="TreeGrafter"/>
</dbReference>
<comment type="catalytic activity">
    <reaction evidence="11">
        <text>a 1,2-diacyl-sn-glycero-3-phosphoethanolamine(in) = a 1,2-diacyl-sn-glycero-3-phosphoethanolamine(out)</text>
        <dbReference type="Rhea" id="RHEA:38895"/>
        <dbReference type="ChEBI" id="CHEBI:64612"/>
    </reaction>
</comment>
<feature type="compositionally biased region" description="Polar residues" evidence="13">
    <location>
        <begin position="621"/>
        <end position="630"/>
    </location>
</feature>
<dbReference type="GO" id="GO:0061709">
    <property type="term" value="P:reticulophagy"/>
    <property type="evidence" value="ECO:0007669"/>
    <property type="project" value="TreeGrafter"/>
</dbReference>
<dbReference type="PANTHER" id="PTHR13190:SF1">
    <property type="entry name" value="AUTOPHAGY-RELATED 2, ISOFORM A"/>
    <property type="match status" value="1"/>
</dbReference>
<dbReference type="OrthoDB" id="18982at2759"/>
<evidence type="ECO:0000256" key="7">
    <source>
        <dbReference type="ARBA" id="ARBA00023006"/>
    </source>
</evidence>
<dbReference type="VEuPathDB" id="FungiDB:PV09_00920"/>
<dbReference type="STRING" id="253628.A0A0D1Z7W8"/>
<evidence type="ECO:0000256" key="2">
    <source>
        <dbReference type="ARBA" id="ARBA00004623"/>
    </source>
</evidence>
<dbReference type="GO" id="GO:0000045">
    <property type="term" value="P:autophagosome assembly"/>
    <property type="evidence" value="ECO:0007669"/>
    <property type="project" value="TreeGrafter"/>
</dbReference>
<feature type="compositionally biased region" description="Polar residues" evidence="13">
    <location>
        <begin position="1707"/>
        <end position="1724"/>
    </location>
</feature>
<evidence type="ECO:0000256" key="1">
    <source>
        <dbReference type="ARBA" id="ARBA00004406"/>
    </source>
</evidence>
<feature type="compositionally biased region" description="Polar residues" evidence="13">
    <location>
        <begin position="358"/>
        <end position="372"/>
    </location>
</feature>
<dbReference type="EMBL" id="KN847530">
    <property type="protein sequence ID" value="KIW09026.1"/>
    <property type="molecule type" value="Genomic_DNA"/>
</dbReference>
<dbReference type="GO" id="GO:0043495">
    <property type="term" value="F:protein-membrane adaptor activity"/>
    <property type="evidence" value="ECO:0007669"/>
    <property type="project" value="TreeGrafter"/>
</dbReference>
<feature type="compositionally biased region" description="Low complexity" evidence="13">
    <location>
        <begin position="527"/>
        <end position="546"/>
    </location>
</feature>
<evidence type="ECO:0000256" key="11">
    <source>
        <dbReference type="ARBA" id="ARBA00024615"/>
    </source>
</evidence>
<feature type="region of interest" description="Disordered" evidence="13">
    <location>
        <begin position="1706"/>
        <end position="1734"/>
    </location>
</feature>
<dbReference type="RefSeq" id="XP_016218896.1">
    <property type="nucleotide sequence ID" value="XM_016353743.1"/>
</dbReference>
<comment type="subcellular location">
    <subcellularLocation>
        <location evidence="1">Endoplasmic reticulum membrane</location>
        <topology evidence="1">Peripheral membrane protein</topology>
    </subcellularLocation>
    <subcellularLocation>
        <location evidence="2">Preautophagosomal structure membrane</location>
        <topology evidence="2">Peripheral membrane protein</topology>
    </subcellularLocation>
</comment>
<evidence type="ECO:0000256" key="4">
    <source>
        <dbReference type="ARBA" id="ARBA00018070"/>
    </source>
</evidence>
<keyword evidence="15" id="KW-1185">Reference proteome</keyword>
<feature type="compositionally biased region" description="Polar residues" evidence="13">
    <location>
        <begin position="584"/>
        <end position="594"/>
    </location>
</feature>
<dbReference type="HOGENOM" id="CLU_000626_1_0_1"/>
<accession>A0A0D1Z7W8</accession>
<feature type="region of interest" description="Disordered" evidence="13">
    <location>
        <begin position="578"/>
        <end position="659"/>
    </location>
</feature>
<dbReference type="GO" id="GO:0061908">
    <property type="term" value="C:phagophore"/>
    <property type="evidence" value="ECO:0007669"/>
    <property type="project" value="TreeGrafter"/>
</dbReference>
<evidence type="ECO:0000313" key="14">
    <source>
        <dbReference type="EMBL" id="KIW09027.1"/>
    </source>
</evidence>
<feature type="region of interest" description="Disordered" evidence="13">
    <location>
        <begin position="687"/>
        <end position="707"/>
    </location>
</feature>
<evidence type="ECO:0000313" key="15">
    <source>
        <dbReference type="Proteomes" id="UP000053259"/>
    </source>
</evidence>
<feature type="compositionally biased region" description="Basic and acidic residues" evidence="13">
    <location>
        <begin position="476"/>
        <end position="487"/>
    </location>
</feature>
<feature type="compositionally biased region" description="Basic residues" evidence="13">
    <location>
        <begin position="1725"/>
        <end position="1734"/>
    </location>
</feature>
<sequence length="2152" mass="237646">MAFLIPSYIQKRLLRYALSHFPVVDTDTLDLEQLDIAWGKRSSVELRDVGLHVKKLSHMIHLPNELEPTVARIVSLRITVPADIYSSGIVVDVQGIDVRVKIDRPKSAAAIPRNAKPGKGLRAQVTTANEEQDDHLPSAQELAESFLHDEPASEIEQLEEAIQSAGLLQTEDEDAASETSDEDNTGTGVGLTVPAFLANFLKGVIDRLQMSISNVNFILETESYSENGLSSENSSVSLQFGVSSVAIDGFTHKETADGDEEGAEDYRNRRRVRLAGIYGDLITEDFVFKKLERVSTSNSLHPASSRGASPRLLESSDQFSPQTDLLSATHNSQRPQTASSESPRMTQSRIDEMLSASRMPTTSASQMECSYHSQDRFADASDDGHSEVNDKMHYSQNHPESSLAASQIAQAELEGDIQEELPFAMEDARFSHCYDSQELDPFSALTSSLDQHASPLMRNSRLSRITAATAPITPRRTSDSFQVDRKHPIYRSQPELQWPRERADKVSSSTSRNHQSNEPSFQERLPSPHASSPASDSSGSPSEGADAYLSQSMLYSHEDAQSMYMSALGDVKSEHYDMPGGWGQNSSSKGSTGSELRDAHTRATNDPAAEATDIETPRPGSPSNASSSTDSGRRRSKPRSENYEPLSNHGHDSSSEPKVNTASKRIFSIDEIDLFLPWSILTEEPKEVAANEPSVASSRPQSKHVRPMPGAFSQYQSVFQETFKAGSKNTMQTRFNVTGQIEDSILSAPAESVLEPSPDPEILVRVGTTKFSLDTASTRLVYRFAESVLDVLSSQSEPEYLRKQENAGSVLLPACRLTLQHFTLCFMENLPTLSCRSIRGITRSSSELVDPLFQIDAENVTMTNISMNQGMKINLEFHSFRFGYPGDPILSFGHSPRLQAASKSKTSRMEPDVKIIFKSKPGRGPELEILTAPVLLALNLQKLDDRLLMFGGVSGILDLSSSIASNSTVLAPAMNATRTGNIRFGDEPRIEAPPSLSPIKVNARFYGTKLIFEGKSCAVSFDTGTLAIAIREDTARVKIEHIQLRAPYDSRNPASSTFTADILKSDIRFLISGIEEDFESLVSLIEPSGDRYGDDDGFLLDMLKRQRKNGSVLRVDIADIQANVARLEHTDKLKQLANEVERLTTGVTKYLPEDDRPGILILPRIATFQIHAHVDNSLGKFEFSCEDMHAAYVGTPLLLGFKIGAVTASREGEVLLDPLLQLDAKKPTPSIMGRFIGNVPDSRVKLKFFNLLVEYKVPTILAILGVSKADTVEDLAISLAASIATLKLDSSTSEVTSPTQKRGKKGKTQAICADVFVRDCAVGLNPTNSNAKCLFLLSQAQICADETAKDSFRIDVDVKRASLLLIDNVEALNYDFTPATRSYDSDNLSPAIDDLTRQGFQPVASIWSSQTSVTIFTYNNGETMINVDTNNKLFTLETCADSQQTLIAVLGGLAPPLPKTKEQMYRTHVVPIENMMASFTGEPFVQSETDAETGPAEEGLNMEEADQILEDIPSNMDFVGSFYDPDDEAGTYSPSVLGSVNRLSSRLLPTSKTDVISFTDNIEEKFELCPENIRIDPSENYLEIFKFKTPVRRWNSKTAKLEPIYEVETKSWPIKISAKFEQITWNLYDGYDWAATREKIAQAVEKIEAQVEQRRRARRPSTREDDDAESEIADMLFQSIWIAVPPNADERDLRRGINRQIADDYTETGSIRTESADTRTTSSRPVHKRRKSRTLHLERSRRKISFDLQKVVADLLVLPSCSEETQNSLALRVGEFEIYDHVPSSTWKKFLTYLHDIGERQMGKPMIRLDVVTVKPVADLAATEMIIKANLLALRLHVDQDALDFMTRFFEFRDDKIQPSSSASGPYIARIEVNTIPVKLDYKPKKVDYAGLRSGSTSEFANFIILERAEFQLKRLILYGVQSPDLLQPKLKSIWTADVINNQLPTVLAGLSGIRPLVDVGAGIRDLVVVPMREYRKDGRVVRSIQKGAVAFAKTTTSELARLGAKVAIGTQTVLEGAEGLLSPASDKNNYNRSSDDWDTDEFARSSAREEPRAISNYADQPLNVVTGLRDAWQGLERDLATAKNAIIAIGGDVRESGSALGAVGAVARMAPTVILRPAIGATRGVGMALLGAGNMLDKDSRRKIEDKYKRY</sequence>
<evidence type="ECO:0000256" key="13">
    <source>
        <dbReference type="SAM" id="MobiDB-lite"/>
    </source>
</evidence>
<evidence type="ECO:0000256" key="10">
    <source>
        <dbReference type="ARBA" id="ARBA00024479"/>
    </source>
</evidence>
<feature type="compositionally biased region" description="Low complexity" evidence="13">
    <location>
        <begin position="464"/>
        <end position="475"/>
    </location>
</feature>
<evidence type="ECO:0000256" key="3">
    <source>
        <dbReference type="ARBA" id="ARBA00009714"/>
    </source>
</evidence>
<dbReference type="GO" id="GO:0000422">
    <property type="term" value="P:autophagy of mitochondrion"/>
    <property type="evidence" value="ECO:0007669"/>
    <property type="project" value="TreeGrafter"/>
</dbReference>
<dbReference type="RefSeq" id="XP_016218895.1">
    <property type="nucleotide sequence ID" value="XM_016353742.1"/>
</dbReference>
<feature type="region of interest" description="Disordered" evidence="13">
    <location>
        <begin position="297"/>
        <end position="322"/>
    </location>
</feature>
<dbReference type="GeneID" id="27308893"/>
<organism evidence="14 15">
    <name type="scientific">Verruconis gallopava</name>
    <dbReference type="NCBI Taxonomy" id="253628"/>
    <lineage>
        <taxon>Eukaryota</taxon>
        <taxon>Fungi</taxon>
        <taxon>Dikarya</taxon>
        <taxon>Ascomycota</taxon>
        <taxon>Pezizomycotina</taxon>
        <taxon>Dothideomycetes</taxon>
        <taxon>Pleosporomycetidae</taxon>
        <taxon>Venturiales</taxon>
        <taxon>Sympoventuriaceae</taxon>
        <taxon>Verruconis</taxon>
    </lineage>
</organism>